<dbReference type="InterPro" id="IPR006121">
    <property type="entry name" value="HMA_dom"/>
</dbReference>
<dbReference type="RefSeq" id="WP_091026714.1">
    <property type="nucleotide sequence ID" value="NZ_BKAE01000014.1"/>
</dbReference>
<protein>
    <submittedName>
        <fullName evidence="3">Heavy-metal-associated domain-containing protein</fullName>
    </submittedName>
</protein>
<dbReference type="InterPro" id="IPR017969">
    <property type="entry name" value="Heavy-metal-associated_CS"/>
</dbReference>
<dbReference type="PROSITE" id="PS50846">
    <property type="entry name" value="HMA_2"/>
    <property type="match status" value="1"/>
</dbReference>
<gene>
    <name evidence="3" type="ORF">SAMN05192576_4154</name>
</gene>
<dbReference type="EMBL" id="FNIC01000009">
    <property type="protein sequence ID" value="SDO50893.1"/>
    <property type="molecule type" value="Genomic_DNA"/>
</dbReference>
<dbReference type="STRING" id="1005944.SAMN05192576_4154"/>
<dbReference type="Gene3D" id="3.30.70.100">
    <property type="match status" value="1"/>
</dbReference>
<feature type="domain" description="HMA" evidence="2">
    <location>
        <begin position="3"/>
        <end position="66"/>
    </location>
</feature>
<organism evidence="3 4">
    <name type="scientific">Nocardioides szechwanensis</name>
    <dbReference type="NCBI Taxonomy" id="1005944"/>
    <lineage>
        <taxon>Bacteria</taxon>
        <taxon>Bacillati</taxon>
        <taxon>Actinomycetota</taxon>
        <taxon>Actinomycetes</taxon>
        <taxon>Propionibacteriales</taxon>
        <taxon>Nocardioidaceae</taxon>
        <taxon>Nocardioides</taxon>
    </lineage>
</organism>
<dbReference type="Proteomes" id="UP000199004">
    <property type="component" value="Unassembled WGS sequence"/>
</dbReference>
<evidence type="ECO:0000313" key="3">
    <source>
        <dbReference type="EMBL" id="SDO50893.1"/>
    </source>
</evidence>
<evidence type="ECO:0000256" key="1">
    <source>
        <dbReference type="ARBA" id="ARBA00022723"/>
    </source>
</evidence>
<accession>A0A1H0K538</accession>
<proteinExistence type="predicted"/>
<evidence type="ECO:0000313" key="4">
    <source>
        <dbReference type="Proteomes" id="UP000199004"/>
    </source>
</evidence>
<dbReference type="SUPFAM" id="SSF55008">
    <property type="entry name" value="HMA, heavy metal-associated domain"/>
    <property type="match status" value="1"/>
</dbReference>
<evidence type="ECO:0000259" key="2">
    <source>
        <dbReference type="PROSITE" id="PS50846"/>
    </source>
</evidence>
<sequence>MSNNTTYTVAGMTCGSCATKVTEAVRDLDGVTHLDVDLATGTLTVTGEVEQNQVRGAVTAAGYQVS</sequence>
<keyword evidence="1" id="KW-0479">Metal-binding</keyword>
<dbReference type="OrthoDB" id="9813965at2"/>
<dbReference type="InterPro" id="IPR036163">
    <property type="entry name" value="HMA_dom_sf"/>
</dbReference>
<dbReference type="PROSITE" id="PS01047">
    <property type="entry name" value="HMA_1"/>
    <property type="match status" value="1"/>
</dbReference>
<keyword evidence="4" id="KW-1185">Reference proteome</keyword>
<dbReference type="CDD" id="cd00371">
    <property type="entry name" value="HMA"/>
    <property type="match status" value="1"/>
</dbReference>
<dbReference type="GO" id="GO:0046872">
    <property type="term" value="F:metal ion binding"/>
    <property type="evidence" value="ECO:0007669"/>
    <property type="project" value="UniProtKB-KW"/>
</dbReference>
<dbReference type="AlphaFoldDB" id="A0A1H0K538"/>
<reference evidence="3 4" key="1">
    <citation type="submission" date="2016-10" db="EMBL/GenBank/DDBJ databases">
        <authorList>
            <person name="de Groot N.N."/>
        </authorList>
    </citation>
    <scope>NUCLEOTIDE SEQUENCE [LARGE SCALE GENOMIC DNA]</scope>
    <source>
        <strain evidence="3 4">CGMCC 1.11147</strain>
    </source>
</reference>
<dbReference type="Pfam" id="PF00403">
    <property type="entry name" value="HMA"/>
    <property type="match status" value="1"/>
</dbReference>
<name>A0A1H0K538_9ACTN</name>